<dbReference type="AlphaFoldDB" id="A0A0C3E594"/>
<accession>A0A0C3E594</accession>
<dbReference type="InterPro" id="IPR041078">
    <property type="entry name" value="Plavaka"/>
</dbReference>
<dbReference type="EMBL" id="KN822036">
    <property type="protein sequence ID" value="KIM63191.1"/>
    <property type="molecule type" value="Genomic_DNA"/>
</dbReference>
<dbReference type="OrthoDB" id="2661273at2759"/>
<dbReference type="HOGENOM" id="CLU_006344_1_0_1"/>
<dbReference type="Proteomes" id="UP000053989">
    <property type="component" value="Unassembled WGS sequence"/>
</dbReference>
<dbReference type="STRING" id="1036808.A0A0C3E594"/>
<gene>
    <name evidence="1" type="ORF">SCLCIDRAFT_117925</name>
</gene>
<dbReference type="Pfam" id="PF18759">
    <property type="entry name" value="Plavaka"/>
    <property type="match status" value="1"/>
</dbReference>
<evidence type="ECO:0000313" key="1">
    <source>
        <dbReference type="EMBL" id="KIM63191.1"/>
    </source>
</evidence>
<sequence>MSADKIDRLLHLWGSSLAPHQDTPPFADHQDLYDTIDATPMGDAPWKSFGLEYNGDRPLENIPSWMDKTYDVWYRDPKVLIKNIFANTDFDGEIDYVPYREFSPDGSQRYQNFMSGNWAWDQADEIAQDPQTDSAMFIPIILGSDKTTVSVATGQNDYWPVYLSVGNVHNHVRRAHRNAVVLLGFLPIPKAAKCDSDDVRFRKFKKKIFHEAPGQMLQSLKSGMEKAEVVHCPDGHHRRAIYGIGPYIADYPEQVLLACIVQNWCGRCTAFPNNLDEGGAPRSRDLADALREAFSNAALWDEWGMDADIKPFTDRFPRATIYLLLAPDILHQLIKGTFKDHLVEWVTKYLEQVHGKTRAKEILADIDRRIAVVPSFSGLRRFPEGRGFTQWTGDDSKALMKVYLPAIEGHVPDDIVRTFRAFLEFCYIVRRDIITDQTLVELRDALAQFHQCREIFHTVGVRPDGFSLPRQHSLVHYEALIKQFGAPNGLCTSITESKHIKAVKEPWRRSSKYKALGQMLLTNQHMDKLAAAAVDFEKRGMLKDSLASSHFQYLGDQFNDANDLGIIDERLGIVHSSVKLAQTAARNRPALVISLADELEIPTLPNLIREFLSQQPDDNATRRPVTFTGRIKVFHSAGATFVSPSDPHGIGCARRELIRATPSWYRGPARYDTVFVNTDDAHEGVQGMGVARVLCFFSLPCTNGLSYPCALIHWFDYVTDEPDELTGMWMIKPSLQNRNRHLAVIHIDTIVRAAHLIPIFGQEFVPPFVTFHSSLDEYRGFYINHFVDHHAFKLFS</sequence>
<proteinExistence type="predicted"/>
<name>A0A0C3E594_9AGAM</name>
<dbReference type="InParanoid" id="A0A0C3E594"/>
<protein>
    <submittedName>
        <fullName evidence="1">Uncharacterized protein</fullName>
    </submittedName>
</protein>
<keyword evidence="2" id="KW-1185">Reference proteome</keyword>
<evidence type="ECO:0000313" key="2">
    <source>
        <dbReference type="Proteomes" id="UP000053989"/>
    </source>
</evidence>
<organism evidence="1 2">
    <name type="scientific">Scleroderma citrinum Foug A</name>
    <dbReference type="NCBI Taxonomy" id="1036808"/>
    <lineage>
        <taxon>Eukaryota</taxon>
        <taxon>Fungi</taxon>
        <taxon>Dikarya</taxon>
        <taxon>Basidiomycota</taxon>
        <taxon>Agaricomycotina</taxon>
        <taxon>Agaricomycetes</taxon>
        <taxon>Agaricomycetidae</taxon>
        <taxon>Boletales</taxon>
        <taxon>Sclerodermatineae</taxon>
        <taxon>Sclerodermataceae</taxon>
        <taxon>Scleroderma</taxon>
    </lineage>
</organism>
<reference evidence="2" key="2">
    <citation type="submission" date="2015-01" db="EMBL/GenBank/DDBJ databases">
        <title>Evolutionary Origins and Diversification of the Mycorrhizal Mutualists.</title>
        <authorList>
            <consortium name="DOE Joint Genome Institute"/>
            <consortium name="Mycorrhizal Genomics Consortium"/>
            <person name="Kohler A."/>
            <person name="Kuo A."/>
            <person name="Nagy L.G."/>
            <person name="Floudas D."/>
            <person name="Copeland A."/>
            <person name="Barry K.W."/>
            <person name="Cichocki N."/>
            <person name="Veneault-Fourrey C."/>
            <person name="LaButti K."/>
            <person name="Lindquist E.A."/>
            <person name="Lipzen A."/>
            <person name="Lundell T."/>
            <person name="Morin E."/>
            <person name="Murat C."/>
            <person name="Riley R."/>
            <person name="Ohm R."/>
            <person name="Sun H."/>
            <person name="Tunlid A."/>
            <person name="Henrissat B."/>
            <person name="Grigoriev I.V."/>
            <person name="Hibbett D.S."/>
            <person name="Martin F."/>
        </authorList>
    </citation>
    <scope>NUCLEOTIDE SEQUENCE [LARGE SCALE GENOMIC DNA]</scope>
    <source>
        <strain evidence="2">Foug A</strain>
    </source>
</reference>
<reference evidence="1 2" key="1">
    <citation type="submission" date="2014-04" db="EMBL/GenBank/DDBJ databases">
        <authorList>
            <consortium name="DOE Joint Genome Institute"/>
            <person name="Kuo A."/>
            <person name="Kohler A."/>
            <person name="Nagy L.G."/>
            <person name="Floudas D."/>
            <person name="Copeland A."/>
            <person name="Barry K.W."/>
            <person name="Cichocki N."/>
            <person name="Veneault-Fourrey C."/>
            <person name="LaButti K."/>
            <person name="Lindquist E.A."/>
            <person name="Lipzen A."/>
            <person name="Lundell T."/>
            <person name="Morin E."/>
            <person name="Murat C."/>
            <person name="Sun H."/>
            <person name="Tunlid A."/>
            <person name="Henrissat B."/>
            <person name="Grigoriev I.V."/>
            <person name="Hibbett D.S."/>
            <person name="Martin F."/>
            <person name="Nordberg H.P."/>
            <person name="Cantor M.N."/>
            <person name="Hua S.X."/>
        </authorList>
    </citation>
    <scope>NUCLEOTIDE SEQUENCE [LARGE SCALE GENOMIC DNA]</scope>
    <source>
        <strain evidence="1 2">Foug A</strain>
    </source>
</reference>